<dbReference type="Proteomes" id="UP001195914">
    <property type="component" value="Unassembled WGS sequence"/>
</dbReference>
<protein>
    <submittedName>
        <fullName evidence="2">Uncharacterized protein</fullName>
    </submittedName>
</protein>
<evidence type="ECO:0000313" key="3">
    <source>
        <dbReference type="Proteomes" id="UP001195914"/>
    </source>
</evidence>
<name>A0AAD9LHR8_BABDI</name>
<feature type="compositionally biased region" description="Low complexity" evidence="1">
    <location>
        <begin position="78"/>
        <end position="89"/>
    </location>
</feature>
<organism evidence="2 3">
    <name type="scientific">Babesia divergens</name>
    <dbReference type="NCBI Taxonomy" id="32595"/>
    <lineage>
        <taxon>Eukaryota</taxon>
        <taxon>Sar</taxon>
        <taxon>Alveolata</taxon>
        <taxon>Apicomplexa</taxon>
        <taxon>Aconoidasida</taxon>
        <taxon>Piroplasmida</taxon>
        <taxon>Babesiidae</taxon>
        <taxon>Babesia</taxon>
    </lineage>
</organism>
<feature type="region of interest" description="Disordered" evidence="1">
    <location>
        <begin position="76"/>
        <end position="97"/>
    </location>
</feature>
<accession>A0AAD9LHR8</accession>
<evidence type="ECO:0000256" key="1">
    <source>
        <dbReference type="SAM" id="MobiDB-lite"/>
    </source>
</evidence>
<keyword evidence="3" id="KW-1185">Reference proteome</keyword>
<gene>
    <name evidence="2" type="ORF">X943_001016</name>
</gene>
<sequence length="751" mass="83715">MFTKRSFLGKSRSTTTSTGPSCSDSCGGTGRVSSAEVVLDATKSVKGDNYETDNDYELKSFRRGLRDGSIHVNVKLGSKQSAKSKAPSQGGRPGLSFTDDIDDCEHVVIRKGVTSIIADPEAPDASPSTVEGDGGTKPSDASFAGKYGDGKSRHNMKGSIISGNMARDMYMDVDGERIGSISGLADAKLQHARKSVSTMRGVRKGETNRQMLGVVSADSDEEELEYYDTAEGDAVTYSGDSHQDMVTHFEYIDLSPFLSSRLSDIKAELQMLRSKLESKRQMAASYRSTPEKHQEVMKSIEESMSAYKSLNNEARALGGLRACKVDSVTKSLQGVYNNRKDISDCSYRMNRWLLCDVLRMIGIECDYSCGYLEETDDNGVDVSHTVRRQFESRLDLVEELTREQREYAMQAVDDFLKVNRVSTISTFMTDTITRCFTLQVPLDRLKQIYPSSLDLDVVDTNPMKDVVIKYKTLSGALSGFDDFKKRYPDDFIRLRIDERLQAIYQFYVLTDLLLWNPLNPSNDGTGGRLTEREWFLCLNRFHADSVGQLILDLIVPACINAIESWDVTSSLESAFLSQFLADTIANLPSDGRGSAIEKLSSVFMTVLDSRIGVLCLKDVGNLFKDSWVGGCLKFQIIQITSNVMRFSGIFTGNTLSKVVLDKLFINHLLPTLDFQTLMDAFAVAQFFTFIKAISPQLRIKNKTNAIVKSTAYNLGERNWESRFEVGGLLDRLQLRMTNAEYLHILDGVFRG</sequence>
<proteinExistence type="predicted"/>
<reference evidence="2" key="2">
    <citation type="submission" date="2021-05" db="EMBL/GenBank/DDBJ databases">
        <authorList>
            <person name="Pain A."/>
        </authorList>
    </citation>
    <scope>NUCLEOTIDE SEQUENCE</scope>
    <source>
        <strain evidence="2">1802A</strain>
    </source>
</reference>
<feature type="region of interest" description="Disordered" evidence="1">
    <location>
        <begin position="118"/>
        <end position="155"/>
    </location>
</feature>
<dbReference type="EMBL" id="JAHBMH010000034">
    <property type="protein sequence ID" value="KAK1936845.1"/>
    <property type="molecule type" value="Genomic_DNA"/>
</dbReference>
<comment type="caution">
    <text evidence="2">The sequence shown here is derived from an EMBL/GenBank/DDBJ whole genome shotgun (WGS) entry which is preliminary data.</text>
</comment>
<evidence type="ECO:0000313" key="2">
    <source>
        <dbReference type="EMBL" id="KAK1936845.1"/>
    </source>
</evidence>
<feature type="region of interest" description="Disordered" evidence="1">
    <location>
        <begin position="1"/>
        <end position="31"/>
    </location>
</feature>
<dbReference type="AlphaFoldDB" id="A0AAD9LHR8"/>
<feature type="compositionally biased region" description="Polar residues" evidence="1">
    <location>
        <begin position="11"/>
        <end position="26"/>
    </location>
</feature>
<reference evidence="2" key="1">
    <citation type="journal article" date="2014" name="Nucleic Acids Res.">
        <title>The evolutionary dynamics of variant antigen genes in Babesia reveal a history of genomic innovation underlying host-parasite interaction.</title>
        <authorList>
            <person name="Jackson A.P."/>
            <person name="Otto T.D."/>
            <person name="Darby A."/>
            <person name="Ramaprasad A."/>
            <person name="Xia D."/>
            <person name="Echaide I.E."/>
            <person name="Farber M."/>
            <person name="Gahlot S."/>
            <person name="Gamble J."/>
            <person name="Gupta D."/>
            <person name="Gupta Y."/>
            <person name="Jackson L."/>
            <person name="Malandrin L."/>
            <person name="Malas T.B."/>
            <person name="Moussa E."/>
            <person name="Nair M."/>
            <person name="Reid A.J."/>
            <person name="Sanders M."/>
            <person name="Sharma J."/>
            <person name="Tracey A."/>
            <person name="Quail M.A."/>
            <person name="Weir W."/>
            <person name="Wastling J.M."/>
            <person name="Hall N."/>
            <person name="Willadsen P."/>
            <person name="Lingelbach K."/>
            <person name="Shiels B."/>
            <person name="Tait A."/>
            <person name="Berriman M."/>
            <person name="Allred D.R."/>
            <person name="Pain A."/>
        </authorList>
    </citation>
    <scope>NUCLEOTIDE SEQUENCE</scope>
    <source>
        <strain evidence="2">1802A</strain>
    </source>
</reference>